<proteinExistence type="inferred from homology"/>
<dbReference type="GO" id="GO:0050660">
    <property type="term" value="F:flavin adenine dinucleotide binding"/>
    <property type="evidence" value="ECO:0007669"/>
    <property type="project" value="InterPro"/>
</dbReference>
<accession>A0A9Q8Z541</accession>
<dbReference type="Gene3D" id="3.50.50.60">
    <property type="entry name" value="FAD/NAD(P)-binding domain"/>
    <property type="match status" value="1"/>
</dbReference>
<evidence type="ECO:0000259" key="5">
    <source>
        <dbReference type="PROSITE" id="PS00623"/>
    </source>
</evidence>
<dbReference type="SUPFAM" id="SSF51905">
    <property type="entry name" value="FAD/NAD(P)-binding domain"/>
    <property type="match status" value="1"/>
</dbReference>
<feature type="transmembrane region" description="Helical" evidence="4">
    <location>
        <begin position="33"/>
        <end position="53"/>
    </location>
</feature>
<dbReference type="Gene3D" id="3.30.560.10">
    <property type="entry name" value="Glucose Oxidase, domain 3"/>
    <property type="match status" value="1"/>
</dbReference>
<gene>
    <name evidence="6" type="ORF">yc1106_03443</name>
</gene>
<feature type="domain" description="Glucose-methanol-choline oxidoreductase N-terminal" evidence="5">
    <location>
        <begin position="455"/>
        <end position="478"/>
    </location>
</feature>
<feature type="transmembrane region" description="Helical" evidence="4">
    <location>
        <begin position="229"/>
        <end position="249"/>
    </location>
</feature>
<dbReference type="VEuPathDB" id="FungiDB:yc1106_03443"/>
<dbReference type="PANTHER" id="PTHR11552">
    <property type="entry name" value="GLUCOSE-METHANOL-CHOLINE GMC OXIDOREDUCTASE"/>
    <property type="match status" value="1"/>
</dbReference>
<feature type="transmembrane region" description="Helical" evidence="4">
    <location>
        <begin position="261"/>
        <end position="283"/>
    </location>
</feature>
<dbReference type="EMBL" id="CP089275">
    <property type="protein sequence ID" value="USP76169.1"/>
    <property type="molecule type" value="Genomic_DNA"/>
</dbReference>
<keyword evidence="2" id="KW-0285">Flavoprotein</keyword>
<keyword evidence="4" id="KW-0472">Membrane</keyword>
<keyword evidence="2" id="KW-0274">FAD</keyword>
<dbReference type="GO" id="GO:0016614">
    <property type="term" value="F:oxidoreductase activity, acting on CH-OH group of donors"/>
    <property type="evidence" value="ECO:0007669"/>
    <property type="project" value="InterPro"/>
</dbReference>
<dbReference type="InterPro" id="IPR007867">
    <property type="entry name" value="GMC_OxRtase_C"/>
</dbReference>
<dbReference type="OrthoDB" id="269227at2759"/>
<dbReference type="Pfam" id="PF05199">
    <property type="entry name" value="GMC_oxred_C"/>
    <property type="match status" value="1"/>
</dbReference>
<keyword evidence="4" id="KW-0812">Transmembrane</keyword>
<feature type="transmembrane region" description="Helical" evidence="4">
    <location>
        <begin position="193"/>
        <end position="217"/>
    </location>
</feature>
<organism evidence="6 7">
    <name type="scientific">Curvularia clavata</name>
    <dbReference type="NCBI Taxonomy" id="95742"/>
    <lineage>
        <taxon>Eukaryota</taxon>
        <taxon>Fungi</taxon>
        <taxon>Dikarya</taxon>
        <taxon>Ascomycota</taxon>
        <taxon>Pezizomycotina</taxon>
        <taxon>Dothideomycetes</taxon>
        <taxon>Pleosporomycetidae</taxon>
        <taxon>Pleosporales</taxon>
        <taxon>Pleosporineae</taxon>
        <taxon>Pleosporaceae</taxon>
        <taxon>Curvularia</taxon>
    </lineage>
</organism>
<dbReference type="AlphaFoldDB" id="A0A9Q8Z541"/>
<dbReference type="SUPFAM" id="SSF54373">
    <property type="entry name" value="FAD-linked reductases, C-terminal domain"/>
    <property type="match status" value="1"/>
</dbReference>
<evidence type="ECO:0000313" key="7">
    <source>
        <dbReference type="Proteomes" id="UP001056012"/>
    </source>
</evidence>
<comment type="similarity">
    <text evidence="1 2">Belongs to the GMC oxidoreductase family.</text>
</comment>
<keyword evidence="4" id="KW-1133">Transmembrane helix</keyword>
<evidence type="ECO:0000256" key="1">
    <source>
        <dbReference type="ARBA" id="ARBA00010790"/>
    </source>
</evidence>
<feature type="transmembrane region" description="Helical" evidence="4">
    <location>
        <begin position="115"/>
        <end position="134"/>
    </location>
</feature>
<evidence type="ECO:0000313" key="6">
    <source>
        <dbReference type="EMBL" id="USP76169.1"/>
    </source>
</evidence>
<dbReference type="PANTHER" id="PTHR11552:SF134">
    <property type="entry name" value="GLUCOSE-METHANOL-CHOLINE OXIDOREDUCTASE N-TERMINAL DOMAIN-CONTAINING PROTEIN"/>
    <property type="match status" value="1"/>
</dbReference>
<name>A0A9Q8Z541_CURCL</name>
<dbReference type="InterPro" id="IPR012132">
    <property type="entry name" value="GMC_OxRdtase"/>
</dbReference>
<keyword evidence="7" id="KW-1185">Reference proteome</keyword>
<dbReference type="Pfam" id="PF20684">
    <property type="entry name" value="Fung_rhodopsin"/>
    <property type="match status" value="1"/>
</dbReference>
<reference evidence="6" key="1">
    <citation type="submission" date="2021-12" db="EMBL/GenBank/DDBJ databases">
        <title>Curvularia clavata genome.</title>
        <authorList>
            <person name="Cao Y."/>
        </authorList>
    </citation>
    <scope>NUCLEOTIDE SEQUENCE</scope>
    <source>
        <strain evidence="6">Yc1106</strain>
    </source>
</reference>
<dbReference type="Proteomes" id="UP001056012">
    <property type="component" value="Chromosome 2"/>
</dbReference>
<feature type="region of interest" description="Disordered" evidence="3">
    <location>
        <begin position="329"/>
        <end position="349"/>
    </location>
</feature>
<sequence>MSFTLKNATSFPNITRPMVHVDPEDATTSFKTALAVEVPLMVLAIVTVVLRVYSRLAIKRKLAPDDVLILLGTGAGFARTVISCMSAEDNWGYDRKGPDRTSEVPYYQHIFERRIAYLFAVTFVRFSVLAYYLRIFPLGMLSLRRCCYILLALTFAHFVEVLTVLIVYCENIGKLWTKDWLDFTGSQCFSSLVYSYSAAIGDSVMDSMIFALPIFYVWQLSKLRLRQRIALVFIFGLGFIVCVVALVQIPFIKRRESNMQYFGSAVNILISIQISFAIIAASLPDLRALVARKLPHFSPLHHRSLATNGHKPSGSCEQGRIGVWDAEQGPSDQGVLESPRASPDGKKVFRKPDWMRNSIPASLMSTVVTQNEITRLSNENISPGTSGCLLAERLAHTPAAPRVLLLETGTAPVGTYLTAPYHRYHAQALRPDLDHGYVCEPEETLGGRKIPYTRGKGLGGSSILNFGVYLWGSKRDYERWDELVGGGEEGGEGTFKWENVKKSFQKIENYNFSASQTYRHLADPSKGEHGTNGKLHVWLPPVLETAVQPQMEALEKAGEKLNLDPNSGDPVGISIFPATYSKDGRCTSAMAHLADPPKNLEVWTDAKVTKLVWEGKKVVGVVTENGREATAKNEVIVCAGTFDSPRLLLLNGIGPKSELESLGIDVKVDLPGVGKNLHDHVLTFLSVEVDGSVNDKYAFESDPEIVAEAEKAWAKDQSGALTLHNSALWGGFLKLPGLESFEEYKGLPKDVQEYLSKDEVPAYELIANSVLWPPGTELTKGNTYMSFIAFLMNPQSRGSVTLRSKNPADNPAIKLNFLTHPYDIRVFREGIRNTWTKLSSSSALAPYIVRPIHAPTSMSDEAIDAFARDSAGTVWHAAGTCKMGRDDDPEAVVDKTFRVKGVEGLRVVDMSVAPVSTNNHTQATAYLIGQIASERLIKEYGLNNGA</sequence>
<evidence type="ECO:0000256" key="4">
    <source>
        <dbReference type="SAM" id="Phobius"/>
    </source>
</evidence>
<dbReference type="Pfam" id="PF00732">
    <property type="entry name" value="GMC_oxred_N"/>
    <property type="match status" value="1"/>
</dbReference>
<feature type="transmembrane region" description="Helical" evidence="4">
    <location>
        <begin position="146"/>
        <end position="168"/>
    </location>
</feature>
<dbReference type="InterPro" id="IPR049326">
    <property type="entry name" value="Rhodopsin_dom_fungi"/>
</dbReference>
<evidence type="ECO:0000256" key="2">
    <source>
        <dbReference type="RuleBase" id="RU003968"/>
    </source>
</evidence>
<dbReference type="InterPro" id="IPR036188">
    <property type="entry name" value="FAD/NAD-bd_sf"/>
</dbReference>
<dbReference type="PROSITE" id="PS00623">
    <property type="entry name" value="GMC_OXRED_1"/>
    <property type="match status" value="1"/>
</dbReference>
<protein>
    <recommendedName>
        <fullName evidence="5">Glucose-methanol-choline oxidoreductase N-terminal domain-containing protein</fullName>
    </recommendedName>
</protein>
<dbReference type="InterPro" id="IPR000172">
    <property type="entry name" value="GMC_OxRdtase_N"/>
</dbReference>
<evidence type="ECO:0000256" key="3">
    <source>
        <dbReference type="SAM" id="MobiDB-lite"/>
    </source>
</evidence>